<dbReference type="SUPFAM" id="SSF160631">
    <property type="entry name" value="SMI1/KNR4-like"/>
    <property type="match status" value="1"/>
</dbReference>
<dbReference type="Proteomes" id="UP000011864">
    <property type="component" value="Chromosome"/>
</dbReference>
<keyword evidence="3" id="KW-1185">Reference proteome</keyword>
<dbReference type="HOGENOM" id="CLU_157201_0_0_6"/>
<accession>K7A2N0</accession>
<dbReference type="OrthoDB" id="1353528at2"/>
<evidence type="ECO:0000313" key="3">
    <source>
        <dbReference type="Proteomes" id="UP000011864"/>
    </source>
</evidence>
<dbReference type="InterPro" id="IPR018958">
    <property type="entry name" value="Knr4/Smi1-like_dom"/>
</dbReference>
<dbReference type="STRING" id="1129794.C427_0629"/>
<protein>
    <recommendedName>
        <fullName evidence="1">Knr4/Smi1-like domain-containing protein</fullName>
    </recommendedName>
</protein>
<dbReference type="Gene3D" id="3.40.1580.10">
    <property type="entry name" value="SMI1/KNR4-like"/>
    <property type="match status" value="1"/>
</dbReference>
<proteinExistence type="predicted"/>
<dbReference type="InterPro" id="IPR037883">
    <property type="entry name" value="Knr4/Smi1-like_sf"/>
</dbReference>
<reference evidence="2 3" key="1">
    <citation type="journal article" date="2013" name="Genome Announc.">
        <title>Complete Genome Sequence of Glaciecola psychrophila Strain 170T.</title>
        <authorList>
            <person name="Yin J."/>
            <person name="Chen J."/>
            <person name="Liu G."/>
            <person name="Yu Y."/>
            <person name="Song L."/>
            <person name="Wang X."/>
            <person name="Qu X."/>
        </authorList>
    </citation>
    <scope>NUCLEOTIDE SEQUENCE [LARGE SCALE GENOMIC DNA]</scope>
    <source>
        <strain evidence="2 3">170</strain>
    </source>
</reference>
<evidence type="ECO:0000313" key="2">
    <source>
        <dbReference type="EMBL" id="AGH42739.1"/>
    </source>
</evidence>
<sequence>MAFNLEEKFILQAETELEANLPVNYKAAMLENNGGEIEVSGDVWEQYPILDKSDRKRIARTCNHIITETKSCEGFRNFPSNALAIAGNGCGDQLVLLKQNSNYSDSIYIWSHETGEIDKVASDFNELTCL</sequence>
<dbReference type="RefSeq" id="WP_007636179.1">
    <property type="nucleotide sequence ID" value="NC_020514.1"/>
</dbReference>
<dbReference type="KEGG" id="gps:C427_0629"/>
<feature type="domain" description="Knr4/Smi1-like" evidence="1">
    <location>
        <begin position="7"/>
        <end position="127"/>
    </location>
</feature>
<dbReference type="AlphaFoldDB" id="K7A2N0"/>
<organism evidence="2 3">
    <name type="scientific">Paraglaciecola psychrophila 170</name>
    <dbReference type="NCBI Taxonomy" id="1129794"/>
    <lineage>
        <taxon>Bacteria</taxon>
        <taxon>Pseudomonadati</taxon>
        <taxon>Pseudomonadota</taxon>
        <taxon>Gammaproteobacteria</taxon>
        <taxon>Alteromonadales</taxon>
        <taxon>Alteromonadaceae</taxon>
        <taxon>Paraglaciecola</taxon>
    </lineage>
</organism>
<gene>
    <name evidence="2" type="ORF">C427_0629</name>
</gene>
<dbReference type="EMBL" id="CP003837">
    <property type="protein sequence ID" value="AGH42739.1"/>
    <property type="molecule type" value="Genomic_DNA"/>
</dbReference>
<dbReference type="eggNOG" id="ENOG50320YH">
    <property type="taxonomic scope" value="Bacteria"/>
</dbReference>
<name>K7A2N0_9ALTE</name>
<dbReference type="PATRIC" id="fig|1129794.4.peg.624"/>
<dbReference type="Pfam" id="PF09346">
    <property type="entry name" value="SMI1_KNR4"/>
    <property type="match status" value="1"/>
</dbReference>
<evidence type="ECO:0000259" key="1">
    <source>
        <dbReference type="Pfam" id="PF09346"/>
    </source>
</evidence>